<gene>
    <name evidence="10" type="primary">dhaL</name>
    <name evidence="10" type="ORF">IAB98_01215</name>
</gene>
<keyword evidence="5 10" id="KW-0418">Kinase</keyword>
<dbReference type="PANTHER" id="PTHR28629:SF4">
    <property type="entry name" value="TRIOKINASE_FMN CYCLASE"/>
    <property type="match status" value="1"/>
</dbReference>
<sequence length="216" mass="22778">MNTFKNTDGKAVLSRMVKGIQDNKGYLGEVDGLIGDGDHGMNMNKGFSLFGTRFAEEHLSFTDGLYELGNILFSEIGGSMGPIYGTVFMDAADAGEGLDEITLSDLAVMLRAGLKGLMEIVDAKVGDKTLVDTLSPSVDSLTASIDQGDTFAAALEKMKEAARAGRDSTKAMVAKFGRSSRLGERSRGVLDAGATSCCIILESMADGILELLSQEG</sequence>
<dbReference type="SUPFAM" id="SSF101473">
    <property type="entry name" value="DhaL-like"/>
    <property type="match status" value="1"/>
</dbReference>
<dbReference type="InterPro" id="IPR004007">
    <property type="entry name" value="DhaL_dom"/>
</dbReference>
<evidence type="ECO:0000256" key="3">
    <source>
        <dbReference type="ARBA" id="ARBA00012095"/>
    </source>
</evidence>
<dbReference type="Gene3D" id="1.25.40.340">
    <property type="match status" value="1"/>
</dbReference>
<evidence type="ECO:0000256" key="5">
    <source>
        <dbReference type="ARBA" id="ARBA00022777"/>
    </source>
</evidence>
<dbReference type="GO" id="GO:0004371">
    <property type="term" value="F:glycerone kinase activity"/>
    <property type="evidence" value="ECO:0007669"/>
    <property type="project" value="InterPro"/>
</dbReference>
<dbReference type="GO" id="GO:0019563">
    <property type="term" value="P:glycerol catabolic process"/>
    <property type="evidence" value="ECO:0007669"/>
    <property type="project" value="TreeGrafter"/>
</dbReference>
<dbReference type="NCBIfam" id="TIGR02365">
    <property type="entry name" value="dha_L_ycgS"/>
    <property type="match status" value="1"/>
</dbReference>
<evidence type="ECO:0000313" key="11">
    <source>
        <dbReference type="Proteomes" id="UP000886841"/>
    </source>
</evidence>
<comment type="caution">
    <text evidence="10">The sequence shown here is derived from an EMBL/GenBank/DDBJ whole genome shotgun (WGS) entry which is preliminary data.</text>
</comment>
<evidence type="ECO:0000256" key="4">
    <source>
        <dbReference type="ARBA" id="ARBA00022679"/>
    </source>
</evidence>
<dbReference type="InterPro" id="IPR012737">
    <property type="entry name" value="DhaK_L_YcgS"/>
</dbReference>
<dbReference type="Pfam" id="PF02734">
    <property type="entry name" value="Dak2"/>
    <property type="match status" value="1"/>
</dbReference>
<evidence type="ECO:0000256" key="8">
    <source>
        <dbReference type="ARBA" id="ARBA00055771"/>
    </source>
</evidence>
<dbReference type="Proteomes" id="UP000886841">
    <property type="component" value="Unassembled WGS sequence"/>
</dbReference>
<comment type="subunit">
    <text evidence="7">Homodimer. The dihydroxyacetone kinase complex is composed of a homodimer of DhaM, a homodimer of DhaK and the subunit DhaL.</text>
</comment>
<evidence type="ECO:0000259" key="9">
    <source>
        <dbReference type="PROSITE" id="PS51480"/>
    </source>
</evidence>
<dbReference type="EC" id="2.7.1.121" evidence="3"/>
<reference evidence="10" key="1">
    <citation type="submission" date="2020-10" db="EMBL/GenBank/DDBJ databases">
        <authorList>
            <person name="Gilroy R."/>
        </authorList>
    </citation>
    <scope>NUCLEOTIDE SEQUENCE</scope>
    <source>
        <strain evidence="10">ChiSxjej1B13-7041</strain>
    </source>
</reference>
<evidence type="ECO:0000256" key="2">
    <source>
        <dbReference type="ARBA" id="ARBA00004745"/>
    </source>
</evidence>
<feature type="domain" description="DhaL" evidence="9">
    <location>
        <begin position="7"/>
        <end position="206"/>
    </location>
</feature>
<dbReference type="PROSITE" id="PS51480">
    <property type="entry name" value="DHAL"/>
    <property type="match status" value="1"/>
</dbReference>
<protein>
    <recommendedName>
        <fullName evidence="3">phosphoenolpyruvate--glycerone phosphotransferase</fullName>
        <ecNumber evidence="3">2.7.1.121</ecNumber>
    </recommendedName>
</protein>
<evidence type="ECO:0000313" key="10">
    <source>
        <dbReference type="EMBL" id="HIR92025.1"/>
    </source>
</evidence>
<dbReference type="InterPro" id="IPR036117">
    <property type="entry name" value="DhaL_dom_sf"/>
</dbReference>
<evidence type="ECO:0000256" key="6">
    <source>
        <dbReference type="ARBA" id="ARBA00022798"/>
    </source>
</evidence>
<keyword evidence="6" id="KW-0319">Glycerol metabolism</keyword>
<evidence type="ECO:0000256" key="1">
    <source>
        <dbReference type="ARBA" id="ARBA00001113"/>
    </source>
</evidence>
<evidence type="ECO:0000256" key="7">
    <source>
        <dbReference type="ARBA" id="ARBA00046577"/>
    </source>
</evidence>
<dbReference type="GO" id="GO:0005829">
    <property type="term" value="C:cytosol"/>
    <property type="evidence" value="ECO:0007669"/>
    <property type="project" value="TreeGrafter"/>
</dbReference>
<keyword evidence="4" id="KW-0808">Transferase</keyword>
<dbReference type="EMBL" id="DVHU01000010">
    <property type="protein sequence ID" value="HIR92025.1"/>
    <property type="molecule type" value="Genomic_DNA"/>
</dbReference>
<comment type="pathway">
    <text evidence="2">Polyol metabolism; glycerol degradation.</text>
</comment>
<dbReference type="AlphaFoldDB" id="A0A9D1EHH9"/>
<dbReference type="InterPro" id="IPR050861">
    <property type="entry name" value="Dihydroxyacetone_Kinase"/>
</dbReference>
<proteinExistence type="predicted"/>
<accession>A0A9D1EHH9</accession>
<dbReference type="FunFam" id="1.25.40.340:FF:000002">
    <property type="entry name" value="Dihydroxyacetone kinase, L subunit"/>
    <property type="match status" value="1"/>
</dbReference>
<comment type="function">
    <text evidence="8">ADP-binding subunit of the dihydroxyacetone kinase, which is responsible for the phosphoenolpyruvate (PEP)-dependent phosphorylation of dihydroxyacetone. DhaL-ADP is converted to DhaL-ATP via a phosphoryl group transfer from DhaM and transmits it to dihydroxyacetone binds to DhaK.</text>
</comment>
<name>A0A9D1EHH9_9FIRM</name>
<comment type="catalytic activity">
    <reaction evidence="1">
        <text>dihydroxyacetone + phosphoenolpyruvate = dihydroxyacetone phosphate + pyruvate</text>
        <dbReference type="Rhea" id="RHEA:18381"/>
        <dbReference type="ChEBI" id="CHEBI:15361"/>
        <dbReference type="ChEBI" id="CHEBI:16016"/>
        <dbReference type="ChEBI" id="CHEBI:57642"/>
        <dbReference type="ChEBI" id="CHEBI:58702"/>
        <dbReference type="EC" id="2.7.1.121"/>
    </reaction>
</comment>
<dbReference type="PANTHER" id="PTHR28629">
    <property type="entry name" value="TRIOKINASE/FMN CYCLASE"/>
    <property type="match status" value="1"/>
</dbReference>
<dbReference type="GO" id="GO:0047324">
    <property type="term" value="F:phosphoenolpyruvate-glycerone phosphotransferase activity"/>
    <property type="evidence" value="ECO:0007669"/>
    <property type="project" value="UniProtKB-EC"/>
</dbReference>
<dbReference type="SMART" id="SM01120">
    <property type="entry name" value="Dak2"/>
    <property type="match status" value="1"/>
</dbReference>
<reference evidence="10" key="2">
    <citation type="journal article" date="2021" name="PeerJ">
        <title>Extensive microbial diversity within the chicken gut microbiome revealed by metagenomics and culture.</title>
        <authorList>
            <person name="Gilroy R."/>
            <person name="Ravi A."/>
            <person name="Getino M."/>
            <person name="Pursley I."/>
            <person name="Horton D.L."/>
            <person name="Alikhan N.F."/>
            <person name="Baker D."/>
            <person name="Gharbi K."/>
            <person name="Hall N."/>
            <person name="Watson M."/>
            <person name="Adriaenssens E.M."/>
            <person name="Foster-Nyarko E."/>
            <person name="Jarju S."/>
            <person name="Secka A."/>
            <person name="Antonio M."/>
            <person name="Oren A."/>
            <person name="Chaudhuri R.R."/>
            <person name="La Ragione R."/>
            <person name="Hildebrand F."/>
            <person name="Pallen M.J."/>
        </authorList>
    </citation>
    <scope>NUCLEOTIDE SEQUENCE</scope>
    <source>
        <strain evidence="10">ChiSxjej1B13-7041</strain>
    </source>
</reference>
<organism evidence="10 11">
    <name type="scientific">Candidatus Egerieimonas intestinavium</name>
    <dbReference type="NCBI Taxonomy" id="2840777"/>
    <lineage>
        <taxon>Bacteria</taxon>
        <taxon>Bacillati</taxon>
        <taxon>Bacillota</taxon>
        <taxon>Clostridia</taxon>
        <taxon>Lachnospirales</taxon>
        <taxon>Lachnospiraceae</taxon>
        <taxon>Lachnospiraceae incertae sedis</taxon>
        <taxon>Candidatus Egerieimonas</taxon>
    </lineage>
</organism>